<accession>A0A4C1VBQ8</accession>
<name>A0A4C1VBQ8_EUMVA</name>
<keyword evidence="2" id="KW-1185">Reference proteome</keyword>
<dbReference type="AlphaFoldDB" id="A0A4C1VBQ8"/>
<proteinExistence type="predicted"/>
<dbReference type="OrthoDB" id="74705at2759"/>
<dbReference type="InterPro" id="IPR029016">
    <property type="entry name" value="GAF-like_dom_sf"/>
</dbReference>
<reference evidence="1 2" key="1">
    <citation type="journal article" date="2019" name="Commun. Biol.">
        <title>The bagworm genome reveals a unique fibroin gene that provides high tensile strength.</title>
        <authorList>
            <person name="Kono N."/>
            <person name="Nakamura H."/>
            <person name="Ohtoshi R."/>
            <person name="Tomita M."/>
            <person name="Numata K."/>
            <person name="Arakawa K."/>
        </authorList>
    </citation>
    <scope>NUCLEOTIDE SEQUENCE [LARGE SCALE GENOMIC DNA]</scope>
</reference>
<gene>
    <name evidence="1" type="primary">Pde11</name>
    <name evidence="1" type="ORF">EVAR_34331_1</name>
</gene>
<dbReference type="Gene3D" id="3.30.450.40">
    <property type="match status" value="1"/>
</dbReference>
<sequence>MTERDKSQYTKGSLTKQFTSRLCAAAVSPLLGRIGRWSGREIARSALSLARSAQAERDYESCFFVKDICNELDVRVLCHKILQNVSILLDADRGSLFLVQGERDATPHPQNGSLHRLRLALCAGKGDNELARGNTKRLKLWRRLVLIYAVCV</sequence>
<dbReference type="Proteomes" id="UP000299102">
    <property type="component" value="Unassembled WGS sequence"/>
</dbReference>
<dbReference type="EMBL" id="BGZK01000320">
    <property type="protein sequence ID" value="GBP36588.1"/>
    <property type="molecule type" value="Genomic_DNA"/>
</dbReference>
<evidence type="ECO:0000313" key="1">
    <source>
        <dbReference type="EMBL" id="GBP36588.1"/>
    </source>
</evidence>
<organism evidence="1 2">
    <name type="scientific">Eumeta variegata</name>
    <name type="common">Bagworm moth</name>
    <name type="synonym">Eumeta japonica</name>
    <dbReference type="NCBI Taxonomy" id="151549"/>
    <lineage>
        <taxon>Eukaryota</taxon>
        <taxon>Metazoa</taxon>
        <taxon>Ecdysozoa</taxon>
        <taxon>Arthropoda</taxon>
        <taxon>Hexapoda</taxon>
        <taxon>Insecta</taxon>
        <taxon>Pterygota</taxon>
        <taxon>Neoptera</taxon>
        <taxon>Endopterygota</taxon>
        <taxon>Lepidoptera</taxon>
        <taxon>Glossata</taxon>
        <taxon>Ditrysia</taxon>
        <taxon>Tineoidea</taxon>
        <taxon>Psychidae</taxon>
        <taxon>Oiketicinae</taxon>
        <taxon>Eumeta</taxon>
    </lineage>
</organism>
<dbReference type="STRING" id="151549.A0A4C1VBQ8"/>
<comment type="caution">
    <text evidence="1">The sequence shown here is derived from an EMBL/GenBank/DDBJ whole genome shotgun (WGS) entry which is preliminary data.</text>
</comment>
<protein>
    <submittedName>
        <fullName evidence="1">Dual 3',5'-cyclic-AMP and-GMP phosphodiesterase 11</fullName>
    </submittedName>
</protein>
<evidence type="ECO:0000313" key="2">
    <source>
        <dbReference type="Proteomes" id="UP000299102"/>
    </source>
</evidence>